<evidence type="ECO:0000256" key="4">
    <source>
        <dbReference type="ARBA" id="ARBA00022692"/>
    </source>
</evidence>
<dbReference type="RefSeq" id="WP_020041576.1">
    <property type="nucleotide sequence ID" value="NZ_KE557284.1"/>
</dbReference>
<dbReference type="Gene3D" id="2.40.160.60">
    <property type="entry name" value="Outer membrane protein transport protein (OMPP1/FadL/TodX)"/>
    <property type="match status" value="1"/>
</dbReference>
<dbReference type="PANTHER" id="PTHR35093">
    <property type="entry name" value="OUTER MEMBRANE PROTEIN NMB0088-RELATED"/>
    <property type="match status" value="1"/>
</dbReference>
<protein>
    <submittedName>
        <fullName evidence="8">Outer membrane transporter, OMPP1/FadL/TodX family</fullName>
    </submittedName>
</protein>
<dbReference type="OrthoDB" id="6679728at2"/>
<dbReference type="HOGENOM" id="CLU_039022_0_0_5"/>
<sequence length="382" mass="40246">MKTAVTGGALAVLSATGLQAGGIERMPQSAMILYETGTHLEFSLGRGITSVTGENGPLYPPQDLDDVSGDFWLPAIAFKTDLTDRLAMAVTYDRPFGADVAYEDGNIPFGGTTADAATDALTALLKYRINDNFSAFGGLRYQKAQGDIHLRGAAYGPVSGYDISLDTDYELGYVAGVAYERPDIALRVALTYNSAISHDMDTTESGPLIDPDGPGPLPAMPLLNGSSTTEVTTPESWNLEFQTGIAQDTLLFGSIRHVKHSQFKVDADRIVAVTGAGLIDLDDTTAYKIGLGRQLTDRFAGSVAVTYEPGGDELLSPLSPTTGYTQLTVGGAYDVTESMTVSGGVSYTRLGDGKPFTAPGIAQAEFSDNSAVGFGLKVAMKF</sequence>
<accession>S9RDJ3</accession>
<evidence type="ECO:0000256" key="1">
    <source>
        <dbReference type="ARBA" id="ARBA00004571"/>
    </source>
</evidence>
<dbReference type="SUPFAM" id="SSF56935">
    <property type="entry name" value="Porins"/>
    <property type="match status" value="1"/>
</dbReference>
<keyword evidence="3" id="KW-1134">Transmembrane beta strand</keyword>
<dbReference type="EMBL" id="APVH01000059">
    <property type="protein sequence ID" value="EPX76200.1"/>
    <property type="molecule type" value="Genomic_DNA"/>
</dbReference>
<evidence type="ECO:0000256" key="6">
    <source>
        <dbReference type="ARBA" id="ARBA00023136"/>
    </source>
</evidence>
<keyword evidence="6" id="KW-0472">Membrane</keyword>
<organism evidence="8 9">
    <name type="scientific">Salipiger mucosus DSM 16094</name>
    <dbReference type="NCBI Taxonomy" id="1123237"/>
    <lineage>
        <taxon>Bacteria</taxon>
        <taxon>Pseudomonadati</taxon>
        <taxon>Pseudomonadota</taxon>
        <taxon>Alphaproteobacteria</taxon>
        <taxon>Rhodobacterales</taxon>
        <taxon>Roseobacteraceae</taxon>
        <taxon>Salipiger</taxon>
    </lineage>
</organism>
<dbReference type="Pfam" id="PF03349">
    <property type="entry name" value="Toluene_X"/>
    <property type="match status" value="1"/>
</dbReference>
<evidence type="ECO:0000256" key="2">
    <source>
        <dbReference type="ARBA" id="ARBA00008163"/>
    </source>
</evidence>
<keyword evidence="7" id="KW-0998">Cell outer membrane</keyword>
<dbReference type="Proteomes" id="UP000015347">
    <property type="component" value="Unassembled WGS sequence"/>
</dbReference>
<evidence type="ECO:0000313" key="9">
    <source>
        <dbReference type="Proteomes" id="UP000015347"/>
    </source>
</evidence>
<dbReference type="GO" id="GO:0015483">
    <property type="term" value="F:long-chain fatty acid transporting porin activity"/>
    <property type="evidence" value="ECO:0007669"/>
    <property type="project" value="TreeGrafter"/>
</dbReference>
<dbReference type="STRING" id="1123237.Salmuc_01984"/>
<evidence type="ECO:0000256" key="3">
    <source>
        <dbReference type="ARBA" id="ARBA00022452"/>
    </source>
</evidence>
<keyword evidence="4" id="KW-0812">Transmembrane</keyword>
<keyword evidence="9" id="KW-1185">Reference proteome</keyword>
<dbReference type="AlphaFoldDB" id="S9RDJ3"/>
<evidence type="ECO:0000256" key="5">
    <source>
        <dbReference type="ARBA" id="ARBA00022729"/>
    </source>
</evidence>
<evidence type="ECO:0000256" key="7">
    <source>
        <dbReference type="ARBA" id="ARBA00023237"/>
    </source>
</evidence>
<comment type="caution">
    <text evidence="8">The sequence shown here is derived from an EMBL/GenBank/DDBJ whole genome shotgun (WGS) entry which is preliminary data.</text>
</comment>
<comment type="subcellular location">
    <subcellularLocation>
        <location evidence="1">Cell outer membrane</location>
        <topology evidence="1">Multi-pass membrane protein</topology>
    </subcellularLocation>
</comment>
<reference evidence="9" key="1">
    <citation type="journal article" date="2014" name="Stand. Genomic Sci.">
        <title>Genome sequence of the exopolysaccharide-producing Salipiger mucosus type strain (DSM 16094(T)), a moderately halophilic member of the Roseobacter clade.</title>
        <authorList>
            <person name="Riedel T."/>
            <person name="Spring S."/>
            <person name="Fiebig A."/>
            <person name="Petersen J."/>
            <person name="Kyrpides N.C."/>
            <person name="Goker M."/>
            <person name="Klenk H.P."/>
        </authorList>
    </citation>
    <scope>NUCLEOTIDE SEQUENCE [LARGE SCALE GENOMIC DNA]</scope>
    <source>
        <strain evidence="9">DSM 16094</strain>
    </source>
</reference>
<dbReference type="GO" id="GO:0009279">
    <property type="term" value="C:cell outer membrane"/>
    <property type="evidence" value="ECO:0007669"/>
    <property type="project" value="UniProtKB-SubCell"/>
</dbReference>
<name>S9RDJ3_9RHOB</name>
<dbReference type="eggNOG" id="COG2067">
    <property type="taxonomic scope" value="Bacteria"/>
</dbReference>
<comment type="similarity">
    <text evidence="2">Belongs to the OmpP1/FadL family.</text>
</comment>
<dbReference type="InterPro" id="IPR005017">
    <property type="entry name" value="OMPP1/FadL/TodX"/>
</dbReference>
<evidence type="ECO:0000313" key="8">
    <source>
        <dbReference type="EMBL" id="EPX76200.1"/>
    </source>
</evidence>
<keyword evidence="5" id="KW-0732">Signal</keyword>
<dbReference type="PANTHER" id="PTHR35093:SF8">
    <property type="entry name" value="OUTER MEMBRANE PROTEIN NMB0088-RELATED"/>
    <property type="match status" value="1"/>
</dbReference>
<proteinExistence type="inferred from homology"/>
<gene>
    <name evidence="8" type="ORF">Salmuc_01984</name>
</gene>